<dbReference type="OrthoDB" id="5238185at2759"/>
<accession>A0A0N8H954</accession>
<comment type="cofactor">
    <cofactor evidence="1">
        <name>Fe(3+)</name>
        <dbReference type="ChEBI" id="CHEBI:29034"/>
    </cofactor>
</comment>
<dbReference type="EMBL" id="LKCW01000001">
    <property type="protein sequence ID" value="KPM46420.1"/>
    <property type="molecule type" value="Genomic_DNA"/>
</dbReference>
<evidence type="ECO:0000259" key="8">
    <source>
        <dbReference type="Pfam" id="PF00775"/>
    </source>
</evidence>
<keyword evidence="6" id="KW-0408">Iron</keyword>
<dbReference type="PANTHER" id="PTHR33711">
    <property type="entry name" value="DIOXYGENASE, PUTATIVE (AFU_ORTHOLOGUE AFUA_2G02910)-RELATED"/>
    <property type="match status" value="1"/>
</dbReference>
<dbReference type="InterPro" id="IPR000627">
    <property type="entry name" value="Intradiol_dOase_C"/>
</dbReference>
<evidence type="ECO:0000313" key="11">
    <source>
        <dbReference type="Proteomes" id="UP000050424"/>
    </source>
</evidence>
<dbReference type="InterPro" id="IPR050770">
    <property type="entry name" value="Intradiol_RC_Dioxygenase"/>
</dbReference>
<feature type="region of interest" description="Disordered" evidence="7">
    <location>
        <begin position="1"/>
        <end position="23"/>
    </location>
</feature>
<comment type="similarity">
    <text evidence="2">Belongs to the intradiol ring-cleavage dioxygenase family.</text>
</comment>
<evidence type="ECO:0000256" key="1">
    <source>
        <dbReference type="ARBA" id="ARBA00001965"/>
    </source>
</evidence>
<name>A0A0N8H954_9HYPO</name>
<evidence type="ECO:0000256" key="6">
    <source>
        <dbReference type="ARBA" id="ARBA00023004"/>
    </source>
</evidence>
<keyword evidence="4" id="KW-0223">Dioxygenase</keyword>
<feature type="compositionally biased region" description="Low complexity" evidence="7">
    <location>
        <begin position="1"/>
        <end position="22"/>
    </location>
</feature>
<dbReference type="InterPro" id="IPR007535">
    <property type="entry name" value="Catechol_dOase_N"/>
</dbReference>
<evidence type="ECO:0000256" key="7">
    <source>
        <dbReference type="SAM" id="MobiDB-lite"/>
    </source>
</evidence>
<evidence type="ECO:0000256" key="5">
    <source>
        <dbReference type="ARBA" id="ARBA00023002"/>
    </source>
</evidence>
<comment type="caution">
    <text evidence="10">The sequence shown here is derived from an EMBL/GenBank/DDBJ whole genome shotgun (WGS) entry which is preliminary data.</text>
</comment>
<evidence type="ECO:0000256" key="3">
    <source>
        <dbReference type="ARBA" id="ARBA00022723"/>
    </source>
</evidence>
<evidence type="ECO:0000313" key="10">
    <source>
        <dbReference type="EMBL" id="KPM46420.1"/>
    </source>
</evidence>
<dbReference type="GO" id="GO:0009712">
    <property type="term" value="P:catechol-containing compound metabolic process"/>
    <property type="evidence" value="ECO:0007669"/>
    <property type="project" value="InterPro"/>
</dbReference>
<dbReference type="InterPro" id="IPR015889">
    <property type="entry name" value="Intradiol_dOase_core"/>
</dbReference>
<evidence type="ECO:0000259" key="9">
    <source>
        <dbReference type="Pfam" id="PF04444"/>
    </source>
</evidence>
<dbReference type="GO" id="GO:0008199">
    <property type="term" value="F:ferric iron binding"/>
    <property type="evidence" value="ECO:0007669"/>
    <property type="project" value="InterPro"/>
</dbReference>
<dbReference type="Pfam" id="PF04444">
    <property type="entry name" value="Dioxygenase_N"/>
    <property type="match status" value="1"/>
</dbReference>
<dbReference type="GO" id="GO:0018576">
    <property type="term" value="F:catechol 1,2-dioxygenase activity"/>
    <property type="evidence" value="ECO:0007669"/>
    <property type="project" value="InterPro"/>
</dbReference>
<sequence>MATNGTNGANGSNGTHSNGNASKFDPNFTSHVINLMSAETKPRDREILTSLIRHMHDFCREVELKQEEWVLGVNYINSLGQAYQKNRNETWRVCDILGVESLVDEINHKIVTDDGRAPTSSTILGPFWSPETPFRDLGASVVQEMPKDGQLTYFHGVIRDVDTGKGIPNAVFDMWQASTNGKYDVFDPENQTRHNLRGKFRTDADGKFYFYCLKPTEYAIDTSGPSAELLRIMGRHPFRPAHIHMMVTHPDYVGVTAQLYPSDDPYLETDTACAVKDDLLLNFVPVQNEPKGATLDVEYNVRLLSSKYKPDATMLMENANQSKF</sequence>
<proteinExistence type="inferred from homology"/>
<evidence type="ECO:0008006" key="12">
    <source>
        <dbReference type="Google" id="ProtNLM"/>
    </source>
</evidence>
<dbReference type="AlphaFoldDB" id="A0A0N8H954"/>
<feature type="domain" description="Catechol dioxygenase N-terminal" evidence="9">
    <location>
        <begin position="42"/>
        <end position="110"/>
    </location>
</feature>
<gene>
    <name evidence="10" type="ORF">AK830_g126</name>
</gene>
<dbReference type="SUPFAM" id="SSF49482">
    <property type="entry name" value="Aromatic compound dioxygenase"/>
    <property type="match status" value="1"/>
</dbReference>
<dbReference type="STRING" id="78410.A0A0N8H954"/>
<reference evidence="10 11" key="1">
    <citation type="submission" date="2015-09" db="EMBL/GenBank/DDBJ databases">
        <title>Draft genome of a European isolate of the apple canker pathogen Neonectria ditissima.</title>
        <authorList>
            <person name="Gomez-Cortecero A."/>
            <person name="Harrison R.J."/>
            <person name="Armitage A.D."/>
        </authorList>
    </citation>
    <scope>NUCLEOTIDE SEQUENCE [LARGE SCALE GENOMIC DNA]</scope>
    <source>
        <strain evidence="10 11">R09/05</strain>
    </source>
</reference>
<dbReference type="PANTHER" id="PTHR33711:SF5">
    <property type="entry name" value="INTRADIOL RING-CLEAVAGE DIOXYGENASE PRCA"/>
    <property type="match status" value="1"/>
</dbReference>
<protein>
    <recommendedName>
        <fullName evidence="12">Catechol 1,2-dioxygenase</fullName>
    </recommendedName>
</protein>
<feature type="domain" description="Intradiol ring-cleavage dioxygenases" evidence="8">
    <location>
        <begin position="125"/>
        <end position="303"/>
    </location>
</feature>
<keyword evidence="3" id="KW-0479">Metal-binding</keyword>
<dbReference type="Pfam" id="PF00775">
    <property type="entry name" value="Dioxygenase_C"/>
    <property type="match status" value="1"/>
</dbReference>
<dbReference type="Proteomes" id="UP000050424">
    <property type="component" value="Unassembled WGS sequence"/>
</dbReference>
<dbReference type="Gene3D" id="2.60.130.10">
    <property type="entry name" value="Aromatic compound dioxygenase"/>
    <property type="match status" value="1"/>
</dbReference>
<keyword evidence="5" id="KW-0560">Oxidoreductase</keyword>
<evidence type="ECO:0000256" key="4">
    <source>
        <dbReference type="ARBA" id="ARBA00022964"/>
    </source>
</evidence>
<organism evidence="10 11">
    <name type="scientific">Neonectria ditissima</name>
    <dbReference type="NCBI Taxonomy" id="78410"/>
    <lineage>
        <taxon>Eukaryota</taxon>
        <taxon>Fungi</taxon>
        <taxon>Dikarya</taxon>
        <taxon>Ascomycota</taxon>
        <taxon>Pezizomycotina</taxon>
        <taxon>Sordariomycetes</taxon>
        <taxon>Hypocreomycetidae</taxon>
        <taxon>Hypocreales</taxon>
        <taxon>Nectriaceae</taxon>
        <taxon>Neonectria</taxon>
    </lineage>
</organism>
<evidence type="ECO:0000256" key="2">
    <source>
        <dbReference type="ARBA" id="ARBA00007825"/>
    </source>
</evidence>
<keyword evidence="11" id="KW-1185">Reference proteome</keyword>